<accession>A0A7S8E9B8</accession>
<reference evidence="1 2" key="1">
    <citation type="submission" date="2020-02" db="EMBL/GenBank/DDBJ databases">
        <authorList>
            <person name="Zheng R.K."/>
            <person name="Sun C.M."/>
        </authorList>
    </citation>
    <scope>NUCLEOTIDE SEQUENCE [LARGE SCALE GENOMIC DNA]</scope>
    <source>
        <strain evidence="2">rifampicinis</strain>
    </source>
</reference>
<sequence length="161" mass="18404">MPIDARWLVKDHVAYHKYMGRITLDECIYAAELSLRMMSASEHPIHVLIDCGDIQSFPKQMTPLVKAVNRCHVHPNMGWVISYQIKNNFVRTLSKIIIFTAQAKHSIVDNYTDAIVQLQQVVPNLPDLSTIEPSELPTFCHIEGDQMDLSPPQIETYMQTL</sequence>
<protein>
    <recommendedName>
        <fullName evidence="3">CRAL-TRIO domain-containing protein</fullName>
    </recommendedName>
</protein>
<dbReference type="Proteomes" id="UP000594468">
    <property type="component" value="Chromosome"/>
</dbReference>
<name>A0A7S8E9B8_9CHLR</name>
<organism evidence="1 2">
    <name type="scientific">Phototrophicus methaneseepsis</name>
    <dbReference type="NCBI Taxonomy" id="2710758"/>
    <lineage>
        <taxon>Bacteria</taxon>
        <taxon>Bacillati</taxon>
        <taxon>Chloroflexota</taxon>
        <taxon>Candidatus Thermofontia</taxon>
        <taxon>Phototrophicales</taxon>
        <taxon>Phototrophicaceae</taxon>
        <taxon>Phototrophicus</taxon>
    </lineage>
</organism>
<keyword evidence="2" id="KW-1185">Reference proteome</keyword>
<dbReference type="AlphaFoldDB" id="A0A7S8E9B8"/>
<dbReference type="RefSeq" id="WP_195170830.1">
    <property type="nucleotide sequence ID" value="NZ_CP062983.1"/>
</dbReference>
<evidence type="ECO:0000313" key="1">
    <source>
        <dbReference type="EMBL" id="QPC82761.1"/>
    </source>
</evidence>
<dbReference type="EMBL" id="CP062983">
    <property type="protein sequence ID" value="QPC82761.1"/>
    <property type="molecule type" value="Genomic_DNA"/>
</dbReference>
<evidence type="ECO:0008006" key="3">
    <source>
        <dbReference type="Google" id="ProtNLM"/>
    </source>
</evidence>
<evidence type="ECO:0000313" key="2">
    <source>
        <dbReference type="Proteomes" id="UP000594468"/>
    </source>
</evidence>
<gene>
    <name evidence="1" type="ORF">G4Y79_24265</name>
</gene>
<proteinExistence type="predicted"/>
<dbReference type="KEGG" id="pmet:G4Y79_24265"/>